<accession>A0ABV3ZL62</accession>
<comment type="function">
    <text evidence="9">Condenses 4-methyl-5-(beta-hydroxyethyl)thiazole monophosphate (THZ-P) and 2-methyl-4-amino-5-hydroxymethyl pyrimidine pyrophosphate (HMP-PP) to form thiamine monophosphate (TMP).</text>
</comment>
<comment type="pathway">
    <text evidence="1 9 11">Cofactor biosynthesis; thiamine diphosphate biosynthesis; thiamine phosphate from 4-amino-2-methyl-5-diphosphomethylpyrimidine and 4-methyl-5-(2-phosphoethyl)-thiazole: step 1/1.</text>
</comment>
<evidence type="ECO:0000256" key="8">
    <source>
        <dbReference type="ARBA" id="ARBA00047883"/>
    </source>
</evidence>
<feature type="domain" description="Thiamine phosphate synthase/TenI" evidence="12">
    <location>
        <begin position="23"/>
        <end position="199"/>
    </location>
</feature>
<comment type="similarity">
    <text evidence="9 10">Belongs to the thiamine-phosphate synthase family.</text>
</comment>
<feature type="binding site" evidence="9">
    <location>
        <position position="93"/>
    </location>
    <ligand>
        <name>Mg(2+)</name>
        <dbReference type="ChEBI" id="CHEBI:18420"/>
    </ligand>
</feature>
<dbReference type="PANTHER" id="PTHR20857">
    <property type="entry name" value="THIAMINE-PHOSPHATE PYROPHOSPHORYLASE"/>
    <property type="match status" value="1"/>
</dbReference>
<comment type="caution">
    <text evidence="13">The sequence shown here is derived from an EMBL/GenBank/DDBJ whole genome shotgun (WGS) entry which is preliminary data.</text>
</comment>
<dbReference type="PANTHER" id="PTHR20857:SF15">
    <property type="entry name" value="THIAMINE-PHOSPHATE SYNTHASE"/>
    <property type="match status" value="1"/>
</dbReference>
<dbReference type="GO" id="GO:0004789">
    <property type="term" value="F:thiamine-phosphate diphosphorylase activity"/>
    <property type="evidence" value="ECO:0007669"/>
    <property type="project" value="UniProtKB-EC"/>
</dbReference>
<dbReference type="Proteomes" id="UP001560573">
    <property type="component" value="Unassembled WGS sequence"/>
</dbReference>
<keyword evidence="5 9" id="KW-0784">Thiamine biosynthesis</keyword>
<feature type="binding site" evidence="9">
    <location>
        <position position="112"/>
    </location>
    <ligand>
        <name>4-amino-2-methyl-5-(diphosphooxymethyl)pyrimidine</name>
        <dbReference type="ChEBI" id="CHEBI:57841"/>
    </ligand>
</feature>
<dbReference type="Gene3D" id="3.20.20.70">
    <property type="entry name" value="Aldolase class I"/>
    <property type="match status" value="1"/>
</dbReference>
<evidence type="ECO:0000259" key="12">
    <source>
        <dbReference type="Pfam" id="PF02581"/>
    </source>
</evidence>
<comment type="cofactor">
    <cofactor evidence="9">
        <name>Mg(2+)</name>
        <dbReference type="ChEBI" id="CHEBI:18420"/>
    </cofactor>
    <text evidence="9">Binds 1 Mg(2+) ion per subunit.</text>
</comment>
<evidence type="ECO:0000256" key="9">
    <source>
        <dbReference type="HAMAP-Rule" id="MF_00097"/>
    </source>
</evidence>
<evidence type="ECO:0000256" key="5">
    <source>
        <dbReference type="ARBA" id="ARBA00022977"/>
    </source>
</evidence>
<evidence type="ECO:0000256" key="4">
    <source>
        <dbReference type="ARBA" id="ARBA00022842"/>
    </source>
</evidence>
<feature type="binding site" evidence="9">
    <location>
        <begin position="139"/>
        <end position="141"/>
    </location>
    <ligand>
        <name>2-[(2R,5Z)-2-carboxy-4-methylthiazol-5(2H)-ylidene]ethyl phosphate</name>
        <dbReference type="ChEBI" id="CHEBI:62899"/>
    </ligand>
</feature>
<dbReference type="CDD" id="cd00564">
    <property type="entry name" value="TMP_TenI"/>
    <property type="match status" value="1"/>
</dbReference>
<evidence type="ECO:0000313" key="14">
    <source>
        <dbReference type="Proteomes" id="UP001560573"/>
    </source>
</evidence>
<evidence type="ECO:0000256" key="1">
    <source>
        <dbReference type="ARBA" id="ARBA00005165"/>
    </source>
</evidence>
<dbReference type="InterPro" id="IPR022998">
    <property type="entry name" value="ThiamineP_synth_TenI"/>
</dbReference>
<dbReference type="Pfam" id="PF02581">
    <property type="entry name" value="TMP-TENI"/>
    <property type="match status" value="1"/>
</dbReference>
<dbReference type="InterPro" id="IPR036206">
    <property type="entry name" value="ThiamineP_synth_sf"/>
</dbReference>
<dbReference type="RefSeq" id="WP_369331976.1">
    <property type="nucleotide sequence ID" value="NZ_JAULBC010000009.1"/>
</dbReference>
<name>A0ABV3ZL62_9BACT</name>
<keyword evidence="4 9" id="KW-0460">Magnesium</keyword>
<dbReference type="EMBL" id="JAULBC010000009">
    <property type="protein sequence ID" value="MEX6690563.1"/>
    <property type="molecule type" value="Genomic_DNA"/>
</dbReference>
<evidence type="ECO:0000256" key="7">
    <source>
        <dbReference type="ARBA" id="ARBA00047851"/>
    </source>
</evidence>
<keyword evidence="14" id="KW-1185">Reference proteome</keyword>
<comment type="catalytic activity">
    <reaction evidence="6 9 10">
        <text>4-methyl-5-(2-phosphooxyethyl)-thiazole + 4-amino-2-methyl-5-(diphosphooxymethyl)pyrimidine + H(+) = thiamine phosphate + diphosphate</text>
        <dbReference type="Rhea" id="RHEA:22328"/>
        <dbReference type="ChEBI" id="CHEBI:15378"/>
        <dbReference type="ChEBI" id="CHEBI:33019"/>
        <dbReference type="ChEBI" id="CHEBI:37575"/>
        <dbReference type="ChEBI" id="CHEBI:57841"/>
        <dbReference type="ChEBI" id="CHEBI:58296"/>
        <dbReference type="EC" id="2.5.1.3"/>
    </reaction>
</comment>
<reference evidence="13 14" key="1">
    <citation type="submission" date="2023-07" db="EMBL/GenBank/DDBJ databases">
        <authorList>
            <person name="Lian W.-H."/>
        </authorList>
    </citation>
    <scope>NUCLEOTIDE SEQUENCE [LARGE SCALE GENOMIC DNA]</scope>
    <source>
        <strain evidence="13 14">SYSU DXS3180</strain>
    </source>
</reference>
<evidence type="ECO:0000256" key="11">
    <source>
        <dbReference type="RuleBase" id="RU004253"/>
    </source>
</evidence>
<feature type="binding site" evidence="9">
    <location>
        <position position="73"/>
    </location>
    <ligand>
        <name>4-amino-2-methyl-5-(diphosphooxymethyl)pyrimidine</name>
        <dbReference type="ChEBI" id="CHEBI:57841"/>
    </ligand>
</feature>
<comment type="catalytic activity">
    <reaction evidence="8 9 10">
        <text>2-[(2R,5Z)-2-carboxy-4-methylthiazol-5(2H)-ylidene]ethyl phosphate + 4-amino-2-methyl-5-(diphosphooxymethyl)pyrimidine + 2 H(+) = thiamine phosphate + CO2 + diphosphate</text>
        <dbReference type="Rhea" id="RHEA:47844"/>
        <dbReference type="ChEBI" id="CHEBI:15378"/>
        <dbReference type="ChEBI" id="CHEBI:16526"/>
        <dbReference type="ChEBI" id="CHEBI:33019"/>
        <dbReference type="ChEBI" id="CHEBI:37575"/>
        <dbReference type="ChEBI" id="CHEBI:57841"/>
        <dbReference type="ChEBI" id="CHEBI:62899"/>
        <dbReference type="EC" id="2.5.1.3"/>
    </reaction>
</comment>
<dbReference type="EC" id="2.5.1.3" evidence="9"/>
<keyword evidence="3 9" id="KW-0479">Metal-binding</keyword>
<keyword evidence="2 9" id="KW-0808">Transferase</keyword>
<evidence type="ECO:0000256" key="2">
    <source>
        <dbReference type="ARBA" id="ARBA00022679"/>
    </source>
</evidence>
<dbReference type="InterPro" id="IPR034291">
    <property type="entry name" value="TMP_synthase"/>
</dbReference>
<dbReference type="NCBIfam" id="TIGR00693">
    <property type="entry name" value="thiE"/>
    <property type="match status" value="1"/>
</dbReference>
<evidence type="ECO:0000256" key="3">
    <source>
        <dbReference type="ARBA" id="ARBA00022723"/>
    </source>
</evidence>
<dbReference type="InterPro" id="IPR013785">
    <property type="entry name" value="Aldolase_TIM"/>
</dbReference>
<evidence type="ECO:0000256" key="6">
    <source>
        <dbReference type="ARBA" id="ARBA00047334"/>
    </source>
</evidence>
<proteinExistence type="inferred from homology"/>
<gene>
    <name evidence="9" type="primary">thiE</name>
    <name evidence="13" type="ORF">QTN47_23830</name>
</gene>
<evidence type="ECO:0000313" key="13">
    <source>
        <dbReference type="EMBL" id="MEX6690563.1"/>
    </source>
</evidence>
<dbReference type="NCBIfam" id="NF000736">
    <property type="entry name" value="PRK00043.2-3"/>
    <property type="match status" value="1"/>
</dbReference>
<comment type="catalytic activity">
    <reaction evidence="7 9 10">
        <text>2-(2-carboxy-4-methylthiazol-5-yl)ethyl phosphate + 4-amino-2-methyl-5-(diphosphooxymethyl)pyrimidine + 2 H(+) = thiamine phosphate + CO2 + diphosphate</text>
        <dbReference type="Rhea" id="RHEA:47848"/>
        <dbReference type="ChEBI" id="CHEBI:15378"/>
        <dbReference type="ChEBI" id="CHEBI:16526"/>
        <dbReference type="ChEBI" id="CHEBI:33019"/>
        <dbReference type="ChEBI" id="CHEBI:37575"/>
        <dbReference type="ChEBI" id="CHEBI:57841"/>
        <dbReference type="ChEBI" id="CHEBI:62890"/>
        <dbReference type="EC" id="2.5.1.3"/>
    </reaction>
</comment>
<comment type="caution">
    <text evidence="9">Lacks conserved residue(s) required for the propagation of feature annotation.</text>
</comment>
<feature type="binding site" evidence="9">
    <location>
        <begin position="41"/>
        <end position="45"/>
    </location>
    <ligand>
        <name>4-amino-2-methyl-5-(diphosphooxymethyl)pyrimidine</name>
        <dbReference type="ChEBI" id="CHEBI:57841"/>
    </ligand>
</feature>
<protein>
    <recommendedName>
        <fullName evidence="9">Thiamine-phosphate synthase</fullName>
        <shortName evidence="9">TP synthase</shortName>
        <shortName evidence="9">TPS</shortName>
        <ecNumber evidence="9">2.5.1.3</ecNumber>
    </recommendedName>
    <alternativeName>
        <fullName evidence="9">Thiamine-phosphate pyrophosphorylase</fullName>
        <shortName evidence="9">TMP pyrophosphorylase</shortName>
        <shortName evidence="9">TMP-PPase</shortName>
    </alternativeName>
</protein>
<dbReference type="HAMAP" id="MF_00097">
    <property type="entry name" value="TMP_synthase"/>
    <property type="match status" value="1"/>
</dbReference>
<feature type="binding site" evidence="9">
    <location>
        <position position="74"/>
    </location>
    <ligand>
        <name>Mg(2+)</name>
        <dbReference type="ChEBI" id="CHEBI:18420"/>
    </ligand>
</feature>
<evidence type="ECO:0000256" key="10">
    <source>
        <dbReference type="RuleBase" id="RU003826"/>
    </source>
</evidence>
<feature type="binding site" evidence="9">
    <location>
        <position position="176"/>
    </location>
    <ligand>
        <name>2-[(2R,5Z)-2-carboxy-4-methylthiazol-5(2H)-ylidene]ethyl phosphate</name>
        <dbReference type="ChEBI" id="CHEBI:62899"/>
    </ligand>
</feature>
<sequence length="218" mass="23652">MKCKEPLSITFILTMIEKLQFITTTVALAEQACSGGVRWVQLRLKNVSHEAYKTEALKVQQVCKHYGAKLIIDDNVELALEIKADGIHIGKEDMPLNEARALLGNDFIIGCTANTMEDIIAIAAQSQADYIGLGPYRFTVTKKKLSPILGLEGYQDIFNSLKQKNIVIPPVIGIGGIEAEDIPALFQTGLYGVAVSGAIANEKDIQGTAQKFVDLCAA</sequence>
<feature type="binding site" evidence="9">
    <location>
        <position position="142"/>
    </location>
    <ligand>
        <name>4-amino-2-methyl-5-(diphosphooxymethyl)pyrimidine</name>
        <dbReference type="ChEBI" id="CHEBI:57841"/>
    </ligand>
</feature>
<organism evidence="13 14">
    <name type="scientific">Danxiaibacter flavus</name>
    <dbReference type="NCBI Taxonomy" id="3049108"/>
    <lineage>
        <taxon>Bacteria</taxon>
        <taxon>Pseudomonadati</taxon>
        <taxon>Bacteroidota</taxon>
        <taxon>Chitinophagia</taxon>
        <taxon>Chitinophagales</taxon>
        <taxon>Chitinophagaceae</taxon>
        <taxon>Danxiaibacter</taxon>
    </lineage>
</organism>
<dbReference type="SUPFAM" id="SSF51391">
    <property type="entry name" value="Thiamin phosphate synthase"/>
    <property type="match status" value="1"/>
</dbReference>